<dbReference type="CDD" id="cd02440">
    <property type="entry name" value="AdoMet_MTases"/>
    <property type="match status" value="1"/>
</dbReference>
<keyword evidence="2 4" id="KW-0808">Transferase</keyword>
<dbReference type="AlphaFoldDB" id="A0A4Q9GRZ3"/>
<proteinExistence type="predicted"/>
<reference evidence="5" key="1">
    <citation type="submission" date="2019-02" db="EMBL/GenBank/DDBJ databases">
        <title>Glaciihabitans arcticus sp. nov., a psychrotolerant bacterium isolated from polar soil.</title>
        <authorList>
            <person name="Dahal R.H."/>
        </authorList>
    </citation>
    <scope>NUCLEOTIDE SEQUENCE [LARGE SCALE GENOMIC DNA]</scope>
    <source>
        <strain evidence="5">RP-3-7</strain>
    </source>
</reference>
<accession>A0A4Q9GRZ3</accession>
<keyword evidence="1 4" id="KW-0489">Methyltransferase</keyword>
<evidence type="ECO:0000256" key="2">
    <source>
        <dbReference type="ARBA" id="ARBA00022679"/>
    </source>
</evidence>
<comment type="caution">
    <text evidence="4">The sequence shown here is derived from an EMBL/GenBank/DDBJ whole genome shotgun (WGS) entry which is preliminary data.</text>
</comment>
<evidence type="ECO:0000256" key="1">
    <source>
        <dbReference type="ARBA" id="ARBA00022603"/>
    </source>
</evidence>
<dbReference type="GO" id="GO:0008757">
    <property type="term" value="F:S-adenosylmethionine-dependent methyltransferase activity"/>
    <property type="evidence" value="ECO:0007669"/>
    <property type="project" value="TreeGrafter"/>
</dbReference>
<organism evidence="4 5">
    <name type="scientific">Glaciihabitans arcticus</name>
    <dbReference type="NCBI Taxonomy" id="2668039"/>
    <lineage>
        <taxon>Bacteria</taxon>
        <taxon>Bacillati</taxon>
        <taxon>Actinomycetota</taxon>
        <taxon>Actinomycetes</taxon>
        <taxon>Micrococcales</taxon>
        <taxon>Microbacteriaceae</taxon>
        <taxon>Glaciihabitans</taxon>
    </lineage>
</organism>
<dbReference type="Pfam" id="PF01596">
    <property type="entry name" value="Methyltransf_3"/>
    <property type="match status" value="1"/>
</dbReference>
<protein>
    <submittedName>
        <fullName evidence="4">Methyltransferase</fullName>
    </submittedName>
</protein>
<evidence type="ECO:0000313" key="5">
    <source>
        <dbReference type="Proteomes" id="UP000294194"/>
    </source>
</evidence>
<dbReference type="InterPro" id="IPR029063">
    <property type="entry name" value="SAM-dependent_MTases_sf"/>
</dbReference>
<evidence type="ECO:0000256" key="3">
    <source>
        <dbReference type="ARBA" id="ARBA00022691"/>
    </source>
</evidence>
<dbReference type="GO" id="GO:0008171">
    <property type="term" value="F:O-methyltransferase activity"/>
    <property type="evidence" value="ECO:0007669"/>
    <property type="project" value="InterPro"/>
</dbReference>
<dbReference type="PANTHER" id="PTHR10509">
    <property type="entry name" value="O-METHYLTRANSFERASE-RELATED"/>
    <property type="match status" value="1"/>
</dbReference>
<keyword evidence="5" id="KW-1185">Reference proteome</keyword>
<gene>
    <name evidence="4" type="ORF">EYE40_07950</name>
</gene>
<dbReference type="EMBL" id="SISG01000001">
    <property type="protein sequence ID" value="TBN57335.1"/>
    <property type="molecule type" value="Genomic_DNA"/>
</dbReference>
<dbReference type="InterPro" id="IPR050362">
    <property type="entry name" value="Cation-dep_OMT"/>
</dbReference>
<dbReference type="InterPro" id="IPR002935">
    <property type="entry name" value="SAM_O-MeTrfase"/>
</dbReference>
<dbReference type="Proteomes" id="UP000294194">
    <property type="component" value="Unassembled WGS sequence"/>
</dbReference>
<sequence length="210" mass="22333">MAGKESSWKFAEDYVVEREDIALARQQSVEIGVDPVSPATGAQLAAIAAATGAKRIIEIGTGVGVSGLWMFVGAPTAELTSIDSELDHHQLAKAAFLAGGVPANRVRLIAGRALEVLPRMNESSYDIVLIDADPQNIIEYVEHALRMVRPGGSVLIPHALWRGRVADPTQRDDTVTELRTLLQEIAASDAVISALSPVGDGLLHLVKIAD</sequence>
<dbReference type="SUPFAM" id="SSF53335">
    <property type="entry name" value="S-adenosyl-L-methionine-dependent methyltransferases"/>
    <property type="match status" value="1"/>
</dbReference>
<dbReference type="GO" id="GO:0032259">
    <property type="term" value="P:methylation"/>
    <property type="evidence" value="ECO:0007669"/>
    <property type="project" value="UniProtKB-KW"/>
</dbReference>
<name>A0A4Q9GRZ3_9MICO</name>
<dbReference type="Gene3D" id="3.40.50.150">
    <property type="entry name" value="Vaccinia Virus protein VP39"/>
    <property type="match status" value="1"/>
</dbReference>
<dbReference type="PROSITE" id="PS51682">
    <property type="entry name" value="SAM_OMT_I"/>
    <property type="match status" value="1"/>
</dbReference>
<dbReference type="RefSeq" id="WP_130981446.1">
    <property type="nucleotide sequence ID" value="NZ_SISG01000001.1"/>
</dbReference>
<dbReference type="PANTHER" id="PTHR10509:SF85">
    <property type="entry name" value="O-METHYLTRANSFERASE RV1220C-RELATED"/>
    <property type="match status" value="1"/>
</dbReference>
<keyword evidence="3" id="KW-0949">S-adenosyl-L-methionine</keyword>
<evidence type="ECO:0000313" key="4">
    <source>
        <dbReference type="EMBL" id="TBN57335.1"/>
    </source>
</evidence>